<protein>
    <submittedName>
        <fullName evidence="10">Uncharacterized protein</fullName>
    </submittedName>
</protein>
<feature type="domain" description="NAB co-repressor" evidence="9">
    <location>
        <begin position="177"/>
        <end position="298"/>
    </location>
</feature>
<comment type="subcellular location">
    <subcellularLocation>
        <location evidence="1">Nucleus</location>
    </subcellularLocation>
</comment>
<evidence type="ECO:0000256" key="6">
    <source>
        <dbReference type="ARBA" id="ARBA00023242"/>
    </source>
</evidence>
<evidence type="ECO:0000313" key="11">
    <source>
        <dbReference type="Proteomes" id="UP001359485"/>
    </source>
</evidence>
<feature type="region of interest" description="Disordered" evidence="7">
    <location>
        <begin position="122"/>
        <end position="155"/>
    </location>
</feature>
<feature type="compositionally biased region" description="Acidic residues" evidence="7">
    <location>
        <begin position="429"/>
        <end position="440"/>
    </location>
</feature>
<gene>
    <name evidence="10" type="ORF">RUM44_000928</name>
</gene>
<dbReference type="InterPro" id="IPR038398">
    <property type="entry name" value="NCD2_sf"/>
</dbReference>
<evidence type="ECO:0000259" key="8">
    <source>
        <dbReference type="Pfam" id="PF04904"/>
    </source>
</evidence>
<dbReference type="Gene3D" id="1.20.120.2010">
    <property type="entry name" value="NAB conserved domain 2"/>
    <property type="match status" value="1"/>
</dbReference>
<dbReference type="InterPro" id="IPR039040">
    <property type="entry name" value="NAB_fam"/>
</dbReference>
<keyword evidence="6" id="KW-0539">Nucleus</keyword>
<keyword evidence="4" id="KW-0805">Transcription regulation</keyword>
<dbReference type="PANTHER" id="PTHR12623:SF10">
    <property type="entry name" value="NGFI-A-BINDING PROTEIN HOMOLOG"/>
    <property type="match status" value="1"/>
</dbReference>
<organism evidence="10 11">
    <name type="scientific">Polyplax serrata</name>
    <name type="common">Common mouse louse</name>
    <dbReference type="NCBI Taxonomy" id="468196"/>
    <lineage>
        <taxon>Eukaryota</taxon>
        <taxon>Metazoa</taxon>
        <taxon>Ecdysozoa</taxon>
        <taxon>Arthropoda</taxon>
        <taxon>Hexapoda</taxon>
        <taxon>Insecta</taxon>
        <taxon>Pterygota</taxon>
        <taxon>Neoptera</taxon>
        <taxon>Paraneoptera</taxon>
        <taxon>Psocodea</taxon>
        <taxon>Troctomorpha</taxon>
        <taxon>Phthiraptera</taxon>
        <taxon>Anoplura</taxon>
        <taxon>Polyplacidae</taxon>
        <taxon>Polyplax</taxon>
    </lineage>
</organism>
<evidence type="ECO:0000259" key="9">
    <source>
        <dbReference type="Pfam" id="PF04905"/>
    </source>
</evidence>
<accession>A0ABR1B929</accession>
<name>A0ABR1B929_POLSC</name>
<dbReference type="Pfam" id="PF04904">
    <property type="entry name" value="SAM_NCD1"/>
    <property type="match status" value="1"/>
</dbReference>
<evidence type="ECO:0000256" key="5">
    <source>
        <dbReference type="ARBA" id="ARBA00023163"/>
    </source>
</evidence>
<evidence type="ECO:0000256" key="4">
    <source>
        <dbReference type="ARBA" id="ARBA00023015"/>
    </source>
</evidence>
<feature type="region of interest" description="Disordered" evidence="7">
    <location>
        <begin position="293"/>
        <end position="340"/>
    </location>
</feature>
<keyword evidence="5" id="KW-0804">Transcription</keyword>
<dbReference type="EMBL" id="JAWJWF010000003">
    <property type="protein sequence ID" value="KAK6635674.1"/>
    <property type="molecule type" value="Genomic_DNA"/>
</dbReference>
<sequence>MTSSPSNQAELQLYRVMQRASLLAYYDTLLEMGGDDVQQLCDAGEEEFLEIMALVGMASKPLHVRRLQKALQEWVTSPALFQTPLPSGLSPNSNSIVSAGGLRSSSTFLSSTVELASLHSPNQNTVSSVTDPVTSPSESPDISQVISEPDSHKCGTNSNSFVDVEEPVSMAHQNPVLVESQISKITELAKDLVSQIPHFEPKPHNRKKKICRNLDTVINMPYDDPRRMDEIRKYSAIYGRFDCKRNPQKPLTLHELLVNEAAAQICRFVPVLLTRRDQLFSLARQVVRDSGCHVTKSASGSTSKTKHHCDGSRSQDEIHLSKKARTSQPEQQESVAGSIDNDKLKIRDRLDQIAHELRILGDKTEELVQAAQKVRQTNDLSAVQSLQKQMESVQSKQTQLLVEQSELLKQPLPSRFYRQVENQISSNDLDSDQTESDDTDSQCFLNNASSTSRLGETLGQSTTTATPTTSTVGERPVMGAPTKLK</sequence>
<feature type="region of interest" description="Disordered" evidence="7">
    <location>
        <begin position="425"/>
        <end position="485"/>
    </location>
</feature>
<dbReference type="Pfam" id="PF04905">
    <property type="entry name" value="NCD2"/>
    <property type="match status" value="1"/>
</dbReference>
<evidence type="ECO:0000256" key="1">
    <source>
        <dbReference type="ARBA" id="ARBA00004123"/>
    </source>
</evidence>
<feature type="domain" description="Nab N-terminal" evidence="8">
    <location>
        <begin position="5"/>
        <end position="82"/>
    </location>
</feature>
<dbReference type="InterPro" id="IPR006988">
    <property type="entry name" value="Nab_N"/>
</dbReference>
<evidence type="ECO:0000256" key="7">
    <source>
        <dbReference type="SAM" id="MobiDB-lite"/>
    </source>
</evidence>
<comment type="caution">
    <text evidence="10">The sequence shown here is derived from an EMBL/GenBank/DDBJ whole genome shotgun (WGS) entry which is preliminary data.</text>
</comment>
<feature type="compositionally biased region" description="Polar residues" evidence="7">
    <location>
        <begin position="443"/>
        <end position="460"/>
    </location>
</feature>
<keyword evidence="11" id="KW-1185">Reference proteome</keyword>
<evidence type="ECO:0000256" key="3">
    <source>
        <dbReference type="ARBA" id="ARBA00022491"/>
    </source>
</evidence>
<feature type="compositionally biased region" description="Low complexity" evidence="7">
    <location>
        <begin position="461"/>
        <end position="471"/>
    </location>
</feature>
<dbReference type="PANTHER" id="PTHR12623">
    <property type="entry name" value="NGFI-A BINDING PROTEIN"/>
    <property type="match status" value="1"/>
</dbReference>
<feature type="compositionally biased region" description="Basic and acidic residues" evidence="7">
    <location>
        <begin position="308"/>
        <end position="320"/>
    </location>
</feature>
<feature type="compositionally biased region" description="Low complexity" evidence="7">
    <location>
        <begin position="125"/>
        <end position="141"/>
    </location>
</feature>
<comment type="similarity">
    <text evidence="2">Belongs to the NAB family.</text>
</comment>
<proteinExistence type="inferred from homology"/>
<reference evidence="10 11" key="1">
    <citation type="submission" date="2023-09" db="EMBL/GenBank/DDBJ databases">
        <title>Genomes of two closely related lineages of the louse Polyplax serrata with different host specificities.</title>
        <authorList>
            <person name="Martinu J."/>
            <person name="Tarabai H."/>
            <person name="Stefka J."/>
            <person name="Hypsa V."/>
        </authorList>
    </citation>
    <scope>NUCLEOTIDE SEQUENCE [LARGE SCALE GENOMIC DNA]</scope>
    <source>
        <strain evidence="10">98ZLc_SE</strain>
    </source>
</reference>
<keyword evidence="3" id="KW-0678">Repressor</keyword>
<evidence type="ECO:0000313" key="10">
    <source>
        <dbReference type="EMBL" id="KAK6635674.1"/>
    </source>
</evidence>
<dbReference type="InterPro" id="IPR006989">
    <property type="entry name" value="NAB_co-repressor_dom"/>
</dbReference>
<evidence type="ECO:0000256" key="2">
    <source>
        <dbReference type="ARBA" id="ARBA00008864"/>
    </source>
</evidence>
<feature type="compositionally biased region" description="Polar residues" evidence="7">
    <location>
        <begin position="326"/>
        <end position="335"/>
    </location>
</feature>
<dbReference type="Proteomes" id="UP001359485">
    <property type="component" value="Unassembled WGS sequence"/>
</dbReference>